<feature type="domain" description="Caspase family p10" evidence="16">
    <location>
        <begin position="272"/>
        <end position="363"/>
    </location>
</feature>
<evidence type="ECO:0000256" key="5">
    <source>
        <dbReference type="ARBA" id="ARBA00022670"/>
    </source>
</evidence>
<dbReference type="GO" id="GO:0032991">
    <property type="term" value="C:protein-containing complex"/>
    <property type="evidence" value="ECO:0007669"/>
    <property type="project" value="UniProtKB-ARBA"/>
</dbReference>
<comment type="catalytic activity">
    <reaction evidence="12">
        <text>Strict requirement for Asp at position P1 and has a preferred cleavage sequence of (Leu/Asp/Val)-Glu-Thr-Asp-|-(Gly/Ser/Ala).</text>
        <dbReference type="EC" id="3.4.22.61"/>
    </reaction>
</comment>
<accession>A0A8M1KDP0</accession>
<evidence type="ECO:0000256" key="9">
    <source>
        <dbReference type="ARBA" id="ARBA00022807"/>
    </source>
</evidence>
<comment type="similarity">
    <text evidence="15">Belongs to the peptidase C14A family.</text>
</comment>
<dbReference type="PROSITE" id="PS50207">
    <property type="entry name" value="CASPASE_P10"/>
    <property type="match status" value="1"/>
</dbReference>
<dbReference type="FunFam" id="3.40.50.1460:FF:000008">
    <property type="entry name" value="caspase-8 isoform X1"/>
    <property type="match status" value="1"/>
</dbReference>
<dbReference type="EC" id="3.4.22.61" evidence="13"/>
<evidence type="ECO:0000256" key="14">
    <source>
        <dbReference type="ARBA" id="ARBA00068172"/>
    </source>
</evidence>
<organism evidence="19 20">
    <name type="scientific">Clupea harengus</name>
    <name type="common">Atlantic herring</name>
    <dbReference type="NCBI Taxonomy" id="7950"/>
    <lineage>
        <taxon>Eukaryota</taxon>
        <taxon>Metazoa</taxon>
        <taxon>Chordata</taxon>
        <taxon>Craniata</taxon>
        <taxon>Vertebrata</taxon>
        <taxon>Euteleostomi</taxon>
        <taxon>Actinopterygii</taxon>
        <taxon>Neopterygii</taxon>
        <taxon>Teleostei</taxon>
        <taxon>Clupei</taxon>
        <taxon>Clupeiformes</taxon>
        <taxon>Clupeoidei</taxon>
        <taxon>Clupeidae</taxon>
        <taxon>Clupea</taxon>
    </lineage>
</organism>
<dbReference type="RefSeq" id="XP_042562177.1">
    <property type="nucleotide sequence ID" value="XM_042706243.1"/>
</dbReference>
<dbReference type="CDD" id="cd01671">
    <property type="entry name" value="CARD"/>
    <property type="match status" value="1"/>
</dbReference>
<evidence type="ECO:0000256" key="1">
    <source>
        <dbReference type="ARBA" id="ARBA00004123"/>
    </source>
</evidence>
<evidence type="ECO:0000256" key="3">
    <source>
        <dbReference type="ARBA" id="ARBA00022490"/>
    </source>
</evidence>
<keyword evidence="6" id="KW-0053">Apoptosis</keyword>
<evidence type="ECO:0000256" key="7">
    <source>
        <dbReference type="ARBA" id="ARBA00022737"/>
    </source>
</evidence>
<dbReference type="InterPro" id="IPR002138">
    <property type="entry name" value="Pept_C14_p10"/>
</dbReference>
<feature type="domain" description="CARD" evidence="18">
    <location>
        <begin position="1"/>
        <end position="75"/>
    </location>
</feature>
<keyword evidence="19" id="KW-1185">Reference proteome</keyword>
<dbReference type="SMART" id="SM00115">
    <property type="entry name" value="CASc"/>
    <property type="match status" value="1"/>
</dbReference>
<dbReference type="GeneTree" id="ENSGT00940000164225"/>
<sequence length="369" mass="41624">MDFIRSKKTSLIDVLSTDASFILQHVQSKNLITRREYSYLQSMSQHGEKTAVELLDKLMNKNDQYCKDFISLLRENEILNTFPELRGLLPLHRDGPHQQAVQSSAPDNSSQEAILDKAYKMTSSPRGVCIIINNVNFKQSQTRQGSNEDAEALKKVFTWLDFTVECHEDLTKDEMKTIVQECSQRAGGDCFVCCVLSHGEAKGVLGCDNEVLPIEDILTPLKGHNCQALAGKPKLFFIQACRGKRFQNEVKIHTDGSQEDNQGLDLDANPWEIISIPADADFLVSMSTVDEHYSIRHSTNGSWFIQSLCKRLEEGILRGDDILTVLTKVNDDVCQEEGFIRGKKAKQVPDQSFRLRKRLVFPAPKSSDL</sequence>
<dbReference type="KEGG" id="char:122131587"/>
<evidence type="ECO:0000256" key="11">
    <source>
        <dbReference type="ARBA" id="ARBA00023242"/>
    </source>
</evidence>
<name>A0A8M1KDP0_CLUHA</name>
<dbReference type="InterPro" id="IPR001315">
    <property type="entry name" value="CARD"/>
</dbReference>
<proteinExistence type="inferred from homology"/>
<keyword evidence="11" id="KW-0539">Nucleus</keyword>
<dbReference type="GeneID" id="122131587"/>
<comment type="subcellular location">
    <subcellularLocation>
        <location evidence="2">Cytoplasm</location>
    </subcellularLocation>
    <subcellularLocation>
        <location evidence="1">Nucleus</location>
    </subcellularLocation>
</comment>
<dbReference type="InterPro" id="IPR033139">
    <property type="entry name" value="Caspase_cys_AS"/>
</dbReference>
<dbReference type="GO" id="GO:0005634">
    <property type="term" value="C:nucleus"/>
    <property type="evidence" value="ECO:0007669"/>
    <property type="project" value="UniProtKB-SubCell"/>
</dbReference>
<evidence type="ECO:0000256" key="10">
    <source>
        <dbReference type="ARBA" id="ARBA00023145"/>
    </source>
</evidence>
<dbReference type="AlphaFoldDB" id="A0A8M1KDP0"/>
<evidence type="ECO:0000313" key="19">
    <source>
        <dbReference type="Proteomes" id="UP000515152"/>
    </source>
</evidence>
<keyword evidence="10" id="KW-0865">Zymogen</keyword>
<dbReference type="PANTHER" id="PTHR48169:SF7">
    <property type="entry name" value="CASPASE 10"/>
    <property type="match status" value="1"/>
</dbReference>
<dbReference type="Pfam" id="PF00619">
    <property type="entry name" value="CARD"/>
    <property type="match status" value="1"/>
</dbReference>
<keyword evidence="8" id="KW-0378">Hydrolase</keyword>
<dbReference type="GO" id="GO:0005737">
    <property type="term" value="C:cytoplasm"/>
    <property type="evidence" value="ECO:0007669"/>
    <property type="project" value="UniProtKB-SubCell"/>
</dbReference>
<evidence type="ECO:0000259" key="16">
    <source>
        <dbReference type="PROSITE" id="PS50207"/>
    </source>
</evidence>
<keyword evidence="7" id="KW-0677">Repeat</keyword>
<dbReference type="Proteomes" id="UP000515152">
    <property type="component" value="Unplaced"/>
</dbReference>
<evidence type="ECO:0000259" key="18">
    <source>
        <dbReference type="PROSITE" id="PS50209"/>
    </source>
</evidence>
<reference evidence="20 21" key="1">
    <citation type="submission" date="2025-04" db="UniProtKB">
        <authorList>
            <consortium name="RefSeq"/>
        </authorList>
    </citation>
    <scope>IDENTIFICATION</scope>
</reference>
<keyword evidence="4" id="KW-0597">Phosphoprotein</keyword>
<dbReference type="RefSeq" id="XP_042562176.1">
    <property type="nucleotide sequence ID" value="XM_042706242.1"/>
</dbReference>
<evidence type="ECO:0000313" key="21">
    <source>
        <dbReference type="RefSeq" id="XP_042562177.1"/>
    </source>
</evidence>
<dbReference type="InterPro" id="IPR011600">
    <property type="entry name" value="Pept_C14_caspase"/>
</dbReference>
<protein>
    <recommendedName>
        <fullName evidence="14">Caspase-8</fullName>
        <ecNumber evidence="13">3.4.22.61</ecNumber>
    </recommendedName>
</protein>
<keyword evidence="5" id="KW-0645">Protease</keyword>
<dbReference type="CDD" id="cd00032">
    <property type="entry name" value="CASc"/>
    <property type="match status" value="1"/>
</dbReference>
<evidence type="ECO:0000256" key="15">
    <source>
        <dbReference type="RuleBase" id="RU003971"/>
    </source>
</evidence>
<dbReference type="GO" id="GO:0043065">
    <property type="term" value="P:positive regulation of apoptotic process"/>
    <property type="evidence" value="ECO:0007669"/>
    <property type="project" value="UniProtKB-ARBA"/>
</dbReference>
<evidence type="ECO:0000313" key="20">
    <source>
        <dbReference type="RefSeq" id="XP_042562176.1"/>
    </source>
</evidence>
<dbReference type="PROSITE" id="PS50208">
    <property type="entry name" value="CASPASE_P20"/>
    <property type="match status" value="1"/>
</dbReference>
<dbReference type="InterPro" id="IPR001309">
    <property type="entry name" value="Pept_C14_p20"/>
</dbReference>
<dbReference type="Pfam" id="PF00656">
    <property type="entry name" value="Peptidase_C14"/>
    <property type="match status" value="1"/>
</dbReference>
<feature type="domain" description="Caspase family p20" evidence="17">
    <location>
        <begin position="125"/>
        <end position="245"/>
    </location>
</feature>
<evidence type="ECO:0000256" key="2">
    <source>
        <dbReference type="ARBA" id="ARBA00004496"/>
    </source>
</evidence>
<dbReference type="GO" id="GO:0006915">
    <property type="term" value="P:apoptotic process"/>
    <property type="evidence" value="ECO:0007669"/>
    <property type="project" value="UniProtKB-KW"/>
</dbReference>
<evidence type="ECO:0000256" key="12">
    <source>
        <dbReference type="ARBA" id="ARBA00051626"/>
    </source>
</evidence>
<dbReference type="GO" id="GO:0051604">
    <property type="term" value="P:protein maturation"/>
    <property type="evidence" value="ECO:0007669"/>
    <property type="project" value="UniProtKB-ARBA"/>
</dbReference>
<dbReference type="PANTHER" id="PTHR48169">
    <property type="entry name" value="DED DOMAIN-CONTAINING PROTEIN"/>
    <property type="match status" value="1"/>
</dbReference>
<gene>
    <name evidence="20 21" type="primary">LOC122131587</name>
</gene>
<evidence type="ECO:0000256" key="4">
    <source>
        <dbReference type="ARBA" id="ARBA00022553"/>
    </source>
</evidence>
<evidence type="ECO:0000256" key="13">
    <source>
        <dbReference type="ARBA" id="ARBA00066479"/>
    </source>
</evidence>
<keyword evidence="9" id="KW-0788">Thiol protease</keyword>
<evidence type="ECO:0000256" key="8">
    <source>
        <dbReference type="ARBA" id="ARBA00022801"/>
    </source>
</evidence>
<dbReference type="GO" id="GO:0004197">
    <property type="term" value="F:cysteine-type endopeptidase activity"/>
    <property type="evidence" value="ECO:0007669"/>
    <property type="project" value="InterPro"/>
</dbReference>
<evidence type="ECO:0000256" key="6">
    <source>
        <dbReference type="ARBA" id="ARBA00022703"/>
    </source>
</evidence>
<dbReference type="PROSITE" id="PS01122">
    <property type="entry name" value="CASPASE_CYS"/>
    <property type="match status" value="1"/>
</dbReference>
<dbReference type="InterPro" id="IPR015917">
    <property type="entry name" value="Pept_C14A"/>
</dbReference>
<keyword evidence="3" id="KW-0963">Cytoplasm</keyword>
<dbReference type="PIRSF" id="PIRSF038001">
    <property type="entry name" value="Caspase_ICE"/>
    <property type="match status" value="1"/>
</dbReference>
<dbReference type="GO" id="GO:0006508">
    <property type="term" value="P:proteolysis"/>
    <property type="evidence" value="ECO:0007669"/>
    <property type="project" value="UniProtKB-KW"/>
</dbReference>
<evidence type="ECO:0000259" key="17">
    <source>
        <dbReference type="PROSITE" id="PS50208"/>
    </source>
</evidence>
<dbReference type="PROSITE" id="PS50209">
    <property type="entry name" value="CARD"/>
    <property type="match status" value="1"/>
</dbReference>
<dbReference type="GO" id="GO:0005886">
    <property type="term" value="C:plasma membrane"/>
    <property type="evidence" value="ECO:0007669"/>
    <property type="project" value="UniProtKB-ARBA"/>
</dbReference>
<dbReference type="OrthoDB" id="6114029at2759"/>